<organism evidence="2 3">
    <name type="scientific">Halorubrum rutilum</name>
    <dbReference type="NCBI Taxonomy" id="1364933"/>
    <lineage>
        <taxon>Archaea</taxon>
        <taxon>Methanobacteriati</taxon>
        <taxon>Methanobacteriota</taxon>
        <taxon>Stenosarchaea group</taxon>
        <taxon>Halobacteria</taxon>
        <taxon>Halobacteriales</taxon>
        <taxon>Haloferacaceae</taxon>
        <taxon>Halorubrum</taxon>
    </lineage>
</organism>
<dbReference type="InterPro" id="IPR001920">
    <property type="entry name" value="Asp/Glu_race"/>
</dbReference>
<dbReference type="RefSeq" id="WP_256409748.1">
    <property type="nucleotide sequence ID" value="NZ_JANHDN010000006.1"/>
</dbReference>
<reference evidence="2 3" key="1">
    <citation type="journal article" date="2019" name="Int. J. Syst. Evol. Microbiol.">
        <title>The Global Catalogue of Microorganisms (GCM) 10K type strain sequencing project: providing services to taxonomists for standard genome sequencing and annotation.</title>
        <authorList>
            <consortium name="The Broad Institute Genomics Platform"/>
            <consortium name="The Broad Institute Genome Sequencing Center for Infectious Disease"/>
            <person name="Wu L."/>
            <person name="Ma J."/>
        </authorList>
    </citation>
    <scope>NUCLEOTIDE SEQUENCE [LARGE SCALE GENOMIC DNA]</scope>
    <source>
        <strain evidence="2 3">CGMCC 1.12554</strain>
    </source>
</reference>
<dbReference type="InterPro" id="IPR053714">
    <property type="entry name" value="Iso_Racemase_Enz_sf"/>
</dbReference>
<name>A0ABD6AQ29_9EURY</name>
<dbReference type="Gene3D" id="3.40.50.12500">
    <property type="match status" value="1"/>
</dbReference>
<dbReference type="InterPro" id="IPR015942">
    <property type="entry name" value="Asp/Glu/hydantoin_racemase"/>
</dbReference>
<dbReference type="AlphaFoldDB" id="A0ABD6AQ29"/>
<protein>
    <submittedName>
        <fullName evidence="2">Aspartate/glutamate racemase family protein</fullName>
    </submittedName>
</protein>
<evidence type="ECO:0000313" key="3">
    <source>
        <dbReference type="Proteomes" id="UP001596545"/>
    </source>
</evidence>
<dbReference type="EMBL" id="JBHTBL010000032">
    <property type="protein sequence ID" value="MFC7326075.1"/>
    <property type="molecule type" value="Genomic_DNA"/>
</dbReference>
<gene>
    <name evidence="2" type="ORF">ACFQMF_16085</name>
</gene>
<dbReference type="Pfam" id="PF01177">
    <property type="entry name" value="Asp_Glu_race"/>
    <property type="match status" value="1"/>
</dbReference>
<accession>A0ABD6AQ29</accession>
<proteinExistence type="inferred from homology"/>
<comment type="caution">
    <text evidence="2">The sequence shown here is derived from an EMBL/GenBank/DDBJ whole genome shotgun (WGS) entry which is preliminary data.</text>
</comment>
<sequence length="227" mass="23532">MTKQNQIEMGVLRVLTLEDPEDVSLHGRVIEQQFPHISTTSRCIPDHPEGIPSVEAEEEALPYIKGLGREMATDVDVLTISCALDPAVSTLDNEVDVPVVGAGASVAAIAIARGETVGTLGLESGTPPIVRNLLGDRLGATETVEGAETTNYLTTKEGQTEIRTAIKRLADAGCDVVAPSCTGLTTSGVLGDIGSSFEIPVVDPVLAMAAVGTTTVLPITTASEVEA</sequence>
<comment type="similarity">
    <text evidence="1">Belongs to the HyuE racemase family.</text>
</comment>
<dbReference type="Gene3D" id="3.40.50.1860">
    <property type="match status" value="1"/>
</dbReference>
<dbReference type="Proteomes" id="UP001596545">
    <property type="component" value="Unassembled WGS sequence"/>
</dbReference>
<keyword evidence="3" id="KW-1185">Reference proteome</keyword>
<evidence type="ECO:0000256" key="1">
    <source>
        <dbReference type="ARBA" id="ARBA00038414"/>
    </source>
</evidence>
<evidence type="ECO:0000313" key="2">
    <source>
        <dbReference type="EMBL" id="MFC7326075.1"/>
    </source>
</evidence>